<dbReference type="SUPFAM" id="SSF53850">
    <property type="entry name" value="Periplasmic binding protein-like II"/>
    <property type="match status" value="1"/>
</dbReference>
<keyword evidence="8" id="KW-1185">Reference proteome</keyword>
<dbReference type="SMART" id="SM00062">
    <property type="entry name" value="PBPb"/>
    <property type="match status" value="1"/>
</dbReference>
<comment type="caution">
    <text evidence="7">The sequence shown here is derived from an EMBL/GenBank/DDBJ whole genome shotgun (WGS) entry which is preliminary data.</text>
</comment>
<dbReference type="PROSITE" id="PS51257">
    <property type="entry name" value="PROKAR_LIPOPROTEIN"/>
    <property type="match status" value="1"/>
</dbReference>
<feature type="chain" id="PRO_5039702799" evidence="5">
    <location>
        <begin position="22"/>
        <end position="295"/>
    </location>
</feature>
<evidence type="ECO:0000256" key="1">
    <source>
        <dbReference type="ARBA" id="ARBA00004196"/>
    </source>
</evidence>
<dbReference type="Proteomes" id="UP000005926">
    <property type="component" value="Unassembled WGS sequence"/>
</dbReference>
<evidence type="ECO:0000256" key="3">
    <source>
        <dbReference type="ARBA" id="ARBA00022729"/>
    </source>
</evidence>
<reference evidence="7 8" key="1">
    <citation type="submission" date="2009-08" db="EMBL/GenBank/DDBJ databases">
        <authorList>
            <person name="Muzny D."/>
            <person name="Qin X."/>
            <person name="Deng J."/>
            <person name="Jiang H."/>
            <person name="Liu Y."/>
            <person name="Qu J."/>
            <person name="Song X.-Z."/>
            <person name="Zhang L."/>
            <person name="Thornton R."/>
            <person name="Coyle M."/>
            <person name="Francisco L."/>
            <person name="Jackson L."/>
            <person name="Javaid M."/>
            <person name="Korchina V."/>
            <person name="Kovar C."/>
            <person name="Mata R."/>
            <person name="Mathew T."/>
            <person name="Ngo R."/>
            <person name="Nguyen L."/>
            <person name="Nguyen N."/>
            <person name="Okwuonu G."/>
            <person name="Ongeri F."/>
            <person name="Pham C."/>
            <person name="Simmons D."/>
            <person name="Wilczek-Boney K."/>
            <person name="Hale W."/>
            <person name="Jakkamsetti A."/>
            <person name="Pham P."/>
            <person name="Ruth R."/>
            <person name="San Lucas F."/>
            <person name="Warren J."/>
            <person name="Zhang J."/>
            <person name="Zhao Z."/>
            <person name="Zhou C."/>
            <person name="Zhu D."/>
            <person name="Lee S."/>
            <person name="Bess C."/>
            <person name="Blankenburg K."/>
            <person name="Forbes L."/>
            <person name="Fu Q."/>
            <person name="Gubbala S."/>
            <person name="Hirani K."/>
            <person name="Jayaseelan J.C."/>
            <person name="Lara F."/>
            <person name="Munidasa M."/>
            <person name="Palculict T."/>
            <person name="Patil S."/>
            <person name="Pu L.-L."/>
            <person name="Saada N."/>
            <person name="Tang L."/>
            <person name="Weissenberger G."/>
            <person name="Zhu Y."/>
            <person name="Hemphill L."/>
            <person name="Shang Y."/>
            <person name="Youmans B."/>
            <person name="Ayvaz T."/>
            <person name="Ross M."/>
            <person name="Santibanez J."/>
            <person name="Aqrawi P."/>
            <person name="Gross S."/>
            <person name="Joshi V."/>
            <person name="Fowler G."/>
            <person name="Nazareth L."/>
            <person name="Reid J."/>
            <person name="Worley K."/>
            <person name="Petrosino J."/>
            <person name="Highlander S."/>
            <person name="Gibbs R."/>
        </authorList>
    </citation>
    <scope>NUCLEOTIDE SEQUENCE [LARGE SCALE GENOMIC DNA]</scope>
    <source>
        <strain evidence="7 8">ATCC 49175</strain>
    </source>
</reference>
<dbReference type="PROSITE" id="PS01039">
    <property type="entry name" value="SBP_BACTERIAL_3"/>
    <property type="match status" value="1"/>
</dbReference>
<evidence type="ECO:0000313" key="7">
    <source>
        <dbReference type="EMBL" id="EEW38067.1"/>
    </source>
</evidence>
<dbReference type="PANTHER" id="PTHR35936">
    <property type="entry name" value="MEMBRANE-BOUND LYTIC MUREIN TRANSGLYCOSYLASE F"/>
    <property type="match status" value="1"/>
</dbReference>
<dbReference type="InterPro" id="IPR001638">
    <property type="entry name" value="Solute-binding_3/MltF_N"/>
</dbReference>
<dbReference type="EMBL" id="ACKZ01000008">
    <property type="protein sequence ID" value="EEW38067.1"/>
    <property type="molecule type" value="Genomic_DNA"/>
</dbReference>
<dbReference type="PANTHER" id="PTHR35936:SF34">
    <property type="entry name" value="ABC TRANSPORTER EXTRACELLULAR-BINDING PROTEIN YCKB-RELATED"/>
    <property type="match status" value="1"/>
</dbReference>
<keyword evidence="3 5" id="KW-0732">Signal</keyword>
<organism evidence="7 8">
    <name type="scientific">Granulicatella adiacens ATCC 49175</name>
    <dbReference type="NCBI Taxonomy" id="638301"/>
    <lineage>
        <taxon>Bacteria</taxon>
        <taxon>Bacillati</taxon>
        <taxon>Bacillota</taxon>
        <taxon>Bacilli</taxon>
        <taxon>Lactobacillales</taxon>
        <taxon>Carnobacteriaceae</taxon>
        <taxon>Granulicatella</taxon>
    </lineage>
</organism>
<accession>C8NEG6</accession>
<dbReference type="Gene3D" id="3.40.190.10">
    <property type="entry name" value="Periplasmic binding protein-like II"/>
    <property type="match status" value="2"/>
</dbReference>
<dbReference type="AlphaFoldDB" id="C8NEG6"/>
<name>C8NEG6_9LACT</name>
<evidence type="ECO:0000256" key="4">
    <source>
        <dbReference type="RuleBase" id="RU003744"/>
    </source>
</evidence>
<evidence type="ECO:0000256" key="5">
    <source>
        <dbReference type="SAM" id="SignalP"/>
    </source>
</evidence>
<dbReference type="eggNOG" id="COG0834">
    <property type="taxonomic scope" value="Bacteria"/>
</dbReference>
<dbReference type="GO" id="GO:0030313">
    <property type="term" value="C:cell envelope"/>
    <property type="evidence" value="ECO:0007669"/>
    <property type="project" value="UniProtKB-SubCell"/>
</dbReference>
<comment type="similarity">
    <text evidence="2 4">Belongs to the bacterial solute-binding protein 3 family.</text>
</comment>
<dbReference type="HOGENOM" id="CLU_019602_18_5_9"/>
<sequence>MVKPMKKWMKAGFVAVATLLAACGANTTKTQETTVSVSDAQANWDKIVESGVIKVSTAGTLYPQSFHNDNNELTGYDVEIMKEVAKRLNLKVEFTEMGVDGMLTALDSGMTDIANYSIEEGAKNFDDYLHTTPHKYSFTSMVVRGSDNSGIHSWADVKGKKAAGAASTNYMKIAKKLGAELVVYDNVTNDVYMSDLVNGRTDVIINDYYLQSIAVAFAKDKYDIKINEGVYANPYSSSFSISLNNTVLRDKFNEAMDAMKKDGTLKKISEKFFAGQDVTEPKEFKTEKIDISDVD</sequence>
<protein>
    <submittedName>
        <fullName evidence="7">ABC transporter, substrate-binding protein, family 3</fullName>
    </submittedName>
</protein>
<feature type="domain" description="Solute-binding protein family 3/N-terminal" evidence="6">
    <location>
        <begin position="52"/>
        <end position="276"/>
    </location>
</feature>
<evidence type="ECO:0000259" key="6">
    <source>
        <dbReference type="SMART" id="SM00062"/>
    </source>
</evidence>
<evidence type="ECO:0000313" key="8">
    <source>
        <dbReference type="Proteomes" id="UP000005926"/>
    </source>
</evidence>
<dbReference type="InterPro" id="IPR018313">
    <property type="entry name" value="SBP_3_CS"/>
</dbReference>
<feature type="signal peptide" evidence="5">
    <location>
        <begin position="1"/>
        <end position="21"/>
    </location>
</feature>
<dbReference type="Pfam" id="PF00497">
    <property type="entry name" value="SBP_bac_3"/>
    <property type="match status" value="1"/>
</dbReference>
<gene>
    <name evidence="7" type="primary">yckB</name>
    <name evidence="7" type="ORF">HMPREF0444_0311</name>
</gene>
<comment type="subcellular location">
    <subcellularLocation>
        <location evidence="1">Cell envelope</location>
    </subcellularLocation>
</comment>
<proteinExistence type="inferred from homology"/>
<dbReference type="STRING" id="638301.HMPREF0444_0311"/>
<evidence type="ECO:0000256" key="2">
    <source>
        <dbReference type="ARBA" id="ARBA00010333"/>
    </source>
</evidence>